<keyword evidence="3 5" id="KW-0687">Ribonucleoprotein</keyword>
<dbReference type="Pfam" id="PF01783">
    <property type="entry name" value="Ribosomal_L32p"/>
    <property type="match status" value="1"/>
</dbReference>
<dbReference type="STRING" id="1513793.SAMN06296036_114110"/>
<dbReference type="SUPFAM" id="SSF57829">
    <property type="entry name" value="Zn-binding ribosomal proteins"/>
    <property type="match status" value="1"/>
</dbReference>
<dbReference type="OrthoDB" id="9801927at2"/>
<reference evidence="8" key="1">
    <citation type="submission" date="2017-04" db="EMBL/GenBank/DDBJ databases">
        <authorList>
            <person name="Varghese N."/>
            <person name="Submissions S."/>
        </authorList>
    </citation>
    <scope>NUCLEOTIDE SEQUENCE [LARGE SCALE GENOMIC DNA]</scope>
    <source>
        <strain evidence="8">RKEM611</strain>
    </source>
</reference>
<dbReference type="NCBIfam" id="TIGR01031">
    <property type="entry name" value="rpmF_bact"/>
    <property type="match status" value="1"/>
</dbReference>
<evidence type="ECO:0000256" key="2">
    <source>
        <dbReference type="ARBA" id="ARBA00022980"/>
    </source>
</evidence>
<proteinExistence type="inferred from homology"/>
<dbReference type="GO" id="GO:0003735">
    <property type="term" value="F:structural constituent of ribosome"/>
    <property type="evidence" value="ECO:0007669"/>
    <property type="project" value="InterPro"/>
</dbReference>
<dbReference type="Proteomes" id="UP000192907">
    <property type="component" value="Unassembled WGS sequence"/>
</dbReference>
<name>A0A1Y6CDH7_9BACT</name>
<keyword evidence="2 5" id="KW-0689">Ribosomal protein</keyword>
<gene>
    <name evidence="5" type="primary">rpmF</name>
    <name evidence="7" type="ORF">SAMN06296036_114110</name>
</gene>
<dbReference type="GO" id="GO:0006412">
    <property type="term" value="P:translation"/>
    <property type="evidence" value="ECO:0007669"/>
    <property type="project" value="UniProtKB-UniRule"/>
</dbReference>
<dbReference type="RefSeq" id="WP_132321401.1">
    <property type="nucleotide sequence ID" value="NZ_FWZT01000014.1"/>
</dbReference>
<evidence type="ECO:0000313" key="8">
    <source>
        <dbReference type="Proteomes" id="UP000192907"/>
    </source>
</evidence>
<protein>
    <recommendedName>
        <fullName evidence="4 5">Large ribosomal subunit protein bL32</fullName>
    </recommendedName>
</protein>
<dbReference type="PANTHER" id="PTHR35534:SF1">
    <property type="entry name" value="LARGE RIBOSOMAL SUBUNIT PROTEIN BL32"/>
    <property type="match status" value="1"/>
</dbReference>
<comment type="similarity">
    <text evidence="1 5">Belongs to the bacterial ribosomal protein bL32 family.</text>
</comment>
<dbReference type="Gene3D" id="1.20.5.640">
    <property type="entry name" value="Single helix bin"/>
    <property type="match status" value="1"/>
</dbReference>
<evidence type="ECO:0000256" key="3">
    <source>
        <dbReference type="ARBA" id="ARBA00023274"/>
    </source>
</evidence>
<evidence type="ECO:0000256" key="6">
    <source>
        <dbReference type="SAM" id="MobiDB-lite"/>
    </source>
</evidence>
<dbReference type="HAMAP" id="MF_00340">
    <property type="entry name" value="Ribosomal_bL32"/>
    <property type="match status" value="1"/>
</dbReference>
<feature type="region of interest" description="Disordered" evidence="6">
    <location>
        <begin position="1"/>
        <end position="24"/>
    </location>
</feature>
<keyword evidence="8" id="KW-1185">Reference proteome</keyword>
<dbReference type="PANTHER" id="PTHR35534">
    <property type="entry name" value="50S RIBOSOMAL PROTEIN L32"/>
    <property type="match status" value="1"/>
</dbReference>
<feature type="compositionally biased region" description="Basic residues" evidence="6">
    <location>
        <begin position="1"/>
        <end position="20"/>
    </location>
</feature>
<dbReference type="GO" id="GO:0015934">
    <property type="term" value="C:large ribosomal subunit"/>
    <property type="evidence" value="ECO:0007669"/>
    <property type="project" value="InterPro"/>
</dbReference>
<dbReference type="InterPro" id="IPR002677">
    <property type="entry name" value="Ribosomal_bL32"/>
</dbReference>
<sequence>MPVPKKRTSRSKNRTRRAHHSLTAPGMSVCGNCGATKYPHSVCESCGHHKGKQVIEPKADLGIEESFEAEA</sequence>
<dbReference type="InterPro" id="IPR011332">
    <property type="entry name" value="Ribosomal_zn-bd"/>
</dbReference>
<accession>A0A1Y6CDH7</accession>
<dbReference type="EMBL" id="FWZT01000014">
    <property type="protein sequence ID" value="SMF47150.1"/>
    <property type="molecule type" value="Genomic_DNA"/>
</dbReference>
<evidence type="ECO:0000313" key="7">
    <source>
        <dbReference type="EMBL" id="SMF47150.1"/>
    </source>
</evidence>
<dbReference type="AlphaFoldDB" id="A0A1Y6CDH7"/>
<evidence type="ECO:0000256" key="5">
    <source>
        <dbReference type="HAMAP-Rule" id="MF_00340"/>
    </source>
</evidence>
<dbReference type="InterPro" id="IPR044957">
    <property type="entry name" value="Ribosomal_bL32_bact"/>
</dbReference>
<evidence type="ECO:0000256" key="1">
    <source>
        <dbReference type="ARBA" id="ARBA00008560"/>
    </source>
</evidence>
<organism evidence="7 8">
    <name type="scientific">Pseudobacteriovorax antillogorgiicola</name>
    <dbReference type="NCBI Taxonomy" id="1513793"/>
    <lineage>
        <taxon>Bacteria</taxon>
        <taxon>Pseudomonadati</taxon>
        <taxon>Bdellovibrionota</taxon>
        <taxon>Oligoflexia</taxon>
        <taxon>Oligoflexales</taxon>
        <taxon>Pseudobacteriovoracaceae</taxon>
        <taxon>Pseudobacteriovorax</taxon>
    </lineage>
</organism>
<evidence type="ECO:0000256" key="4">
    <source>
        <dbReference type="ARBA" id="ARBA00035178"/>
    </source>
</evidence>